<feature type="region of interest" description="Disordered" evidence="1">
    <location>
        <begin position="1427"/>
        <end position="1483"/>
    </location>
</feature>
<feature type="compositionally biased region" description="Basic and acidic residues" evidence="1">
    <location>
        <begin position="3445"/>
        <end position="3465"/>
    </location>
</feature>
<feature type="compositionally biased region" description="Basic and acidic residues" evidence="1">
    <location>
        <begin position="1214"/>
        <end position="1229"/>
    </location>
</feature>
<feature type="compositionally biased region" description="Acidic residues" evidence="1">
    <location>
        <begin position="3166"/>
        <end position="3184"/>
    </location>
</feature>
<feature type="compositionally biased region" description="Basic and acidic residues" evidence="1">
    <location>
        <begin position="695"/>
        <end position="707"/>
    </location>
</feature>
<feature type="compositionally biased region" description="Basic residues" evidence="1">
    <location>
        <begin position="3404"/>
        <end position="3413"/>
    </location>
</feature>
<feature type="compositionally biased region" description="Basic and acidic residues" evidence="1">
    <location>
        <begin position="1817"/>
        <end position="1836"/>
    </location>
</feature>
<organism evidence="2">
    <name type="scientific">Amphora coffeiformis</name>
    <dbReference type="NCBI Taxonomy" id="265554"/>
    <lineage>
        <taxon>Eukaryota</taxon>
        <taxon>Sar</taxon>
        <taxon>Stramenopiles</taxon>
        <taxon>Ochrophyta</taxon>
        <taxon>Bacillariophyta</taxon>
        <taxon>Bacillariophyceae</taxon>
        <taxon>Bacillariophycidae</taxon>
        <taxon>Thalassiophysales</taxon>
        <taxon>Catenulaceae</taxon>
        <taxon>Amphora</taxon>
    </lineage>
</organism>
<feature type="compositionally biased region" description="Basic and acidic residues" evidence="1">
    <location>
        <begin position="1032"/>
        <end position="1047"/>
    </location>
</feature>
<feature type="compositionally biased region" description="Basic and acidic residues" evidence="1">
    <location>
        <begin position="613"/>
        <end position="640"/>
    </location>
</feature>
<feature type="compositionally biased region" description="Polar residues" evidence="1">
    <location>
        <begin position="207"/>
        <end position="217"/>
    </location>
</feature>
<feature type="compositionally biased region" description="Basic and acidic residues" evidence="1">
    <location>
        <begin position="2837"/>
        <end position="2858"/>
    </location>
</feature>
<feature type="compositionally biased region" description="Acidic residues" evidence="1">
    <location>
        <begin position="552"/>
        <end position="562"/>
    </location>
</feature>
<protein>
    <submittedName>
        <fullName evidence="2">Uncharacterized protein</fullName>
    </submittedName>
</protein>
<feature type="region of interest" description="Disordered" evidence="1">
    <location>
        <begin position="2572"/>
        <end position="3126"/>
    </location>
</feature>
<feature type="compositionally biased region" description="Basic and acidic residues" evidence="1">
    <location>
        <begin position="1375"/>
        <end position="1386"/>
    </location>
</feature>
<feature type="compositionally biased region" description="Basic and acidic residues" evidence="1">
    <location>
        <begin position="2156"/>
        <end position="2179"/>
    </location>
</feature>
<feature type="compositionally biased region" description="Basic residues" evidence="1">
    <location>
        <begin position="4046"/>
        <end position="4059"/>
    </location>
</feature>
<feature type="compositionally biased region" description="Basic residues" evidence="1">
    <location>
        <begin position="3624"/>
        <end position="3634"/>
    </location>
</feature>
<feature type="compositionally biased region" description="Acidic residues" evidence="1">
    <location>
        <begin position="3650"/>
        <end position="3665"/>
    </location>
</feature>
<feature type="compositionally biased region" description="Low complexity" evidence="1">
    <location>
        <begin position="598"/>
        <end position="610"/>
    </location>
</feature>
<feature type="compositionally biased region" description="Basic and acidic residues" evidence="1">
    <location>
        <begin position="2722"/>
        <end position="2757"/>
    </location>
</feature>
<feature type="compositionally biased region" description="Polar residues" evidence="1">
    <location>
        <begin position="1467"/>
        <end position="1476"/>
    </location>
</feature>
<feature type="compositionally biased region" description="Polar residues" evidence="1">
    <location>
        <begin position="2409"/>
        <end position="2422"/>
    </location>
</feature>
<feature type="compositionally biased region" description="Basic and acidic residues" evidence="1">
    <location>
        <begin position="3191"/>
        <end position="3203"/>
    </location>
</feature>
<feature type="compositionally biased region" description="Low complexity" evidence="1">
    <location>
        <begin position="107"/>
        <end position="118"/>
    </location>
</feature>
<feature type="compositionally biased region" description="Acidic residues" evidence="1">
    <location>
        <begin position="3719"/>
        <end position="3732"/>
    </location>
</feature>
<feature type="compositionally biased region" description="Acidic residues" evidence="1">
    <location>
        <begin position="2514"/>
        <end position="2524"/>
    </location>
</feature>
<feature type="compositionally biased region" description="Acidic residues" evidence="1">
    <location>
        <begin position="2423"/>
        <end position="2440"/>
    </location>
</feature>
<feature type="compositionally biased region" description="Acidic residues" evidence="1">
    <location>
        <begin position="2472"/>
        <end position="2485"/>
    </location>
</feature>
<feature type="compositionally biased region" description="Basic residues" evidence="1">
    <location>
        <begin position="3966"/>
        <end position="3976"/>
    </location>
</feature>
<feature type="compositionally biased region" description="Low complexity" evidence="1">
    <location>
        <begin position="2181"/>
        <end position="2193"/>
    </location>
</feature>
<feature type="region of interest" description="Disordered" evidence="1">
    <location>
        <begin position="1596"/>
        <end position="1641"/>
    </location>
</feature>
<feature type="region of interest" description="Disordered" evidence="1">
    <location>
        <begin position="1660"/>
        <end position="1965"/>
    </location>
</feature>
<feature type="compositionally biased region" description="Polar residues" evidence="1">
    <location>
        <begin position="1088"/>
        <end position="1100"/>
    </location>
</feature>
<feature type="compositionally biased region" description="Polar residues" evidence="1">
    <location>
        <begin position="1185"/>
        <end position="1198"/>
    </location>
</feature>
<feature type="compositionally biased region" description="Acidic residues" evidence="1">
    <location>
        <begin position="2268"/>
        <end position="2279"/>
    </location>
</feature>
<feature type="compositionally biased region" description="Low complexity" evidence="1">
    <location>
        <begin position="3344"/>
        <end position="3355"/>
    </location>
</feature>
<feature type="compositionally biased region" description="Polar residues" evidence="1">
    <location>
        <begin position="1001"/>
        <end position="1010"/>
    </location>
</feature>
<feature type="region of interest" description="Disordered" evidence="1">
    <location>
        <begin position="71"/>
        <end position="148"/>
    </location>
</feature>
<feature type="compositionally biased region" description="Acidic residues" evidence="1">
    <location>
        <begin position="708"/>
        <end position="720"/>
    </location>
</feature>
<feature type="region of interest" description="Disordered" evidence="1">
    <location>
        <begin position="3577"/>
        <end position="3817"/>
    </location>
</feature>
<feature type="compositionally biased region" description="Basic and acidic residues" evidence="1">
    <location>
        <begin position="1140"/>
        <end position="1149"/>
    </location>
</feature>
<feature type="compositionally biased region" description="Basic and acidic residues" evidence="1">
    <location>
        <begin position="2623"/>
        <end position="2638"/>
    </location>
</feature>
<evidence type="ECO:0000313" key="2">
    <source>
        <dbReference type="EMBL" id="CAE0410075.1"/>
    </source>
</evidence>
<feature type="compositionally biased region" description="Acidic residues" evidence="1">
    <location>
        <begin position="3484"/>
        <end position="3499"/>
    </location>
</feature>
<feature type="compositionally biased region" description="Basic and acidic residues" evidence="1">
    <location>
        <begin position="2294"/>
        <end position="2311"/>
    </location>
</feature>
<name>A0A7S3P673_9STRA</name>
<feature type="compositionally biased region" description="Low complexity" evidence="1">
    <location>
        <begin position="4024"/>
        <end position="4038"/>
    </location>
</feature>
<evidence type="ECO:0000256" key="1">
    <source>
        <dbReference type="SAM" id="MobiDB-lite"/>
    </source>
</evidence>
<feature type="compositionally biased region" description="Basic and acidic residues" evidence="1">
    <location>
        <begin position="40"/>
        <end position="49"/>
    </location>
</feature>
<feature type="compositionally biased region" description="Basic and acidic residues" evidence="1">
    <location>
        <begin position="3302"/>
        <end position="3330"/>
    </location>
</feature>
<feature type="compositionally biased region" description="Acidic residues" evidence="1">
    <location>
        <begin position="2095"/>
        <end position="2109"/>
    </location>
</feature>
<feature type="compositionally biased region" description="Basic and acidic residues" evidence="1">
    <location>
        <begin position="2660"/>
        <end position="2694"/>
    </location>
</feature>
<feature type="compositionally biased region" description="Polar residues" evidence="1">
    <location>
        <begin position="3919"/>
        <end position="3929"/>
    </location>
</feature>
<feature type="compositionally biased region" description="Low complexity" evidence="1">
    <location>
        <begin position="978"/>
        <end position="994"/>
    </location>
</feature>
<feature type="compositionally biased region" description="Polar residues" evidence="1">
    <location>
        <begin position="3888"/>
        <end position="3897"/>
    </location>
</feature>
<feature type="compositionally biased region" description="Polar residues" evidence="1">
    <location>
        <begin position="1740"/>
        <end position="1750"/>
    </location>
</feature>
<feature type="compositionally biased region" description="Acidic residues" evidence="1">
    <location>
        <begin position="1160"/>
        <end position="1170"/>
    </location>
</feature>
<feature type="compositionally biased region" description="Basic and acidic residues" evidence="1">
    <location>
        <begin position="1444"/>
        <end position="1462"/>
    </location>
</feature>
<feature type="region of interest" description="Disordered" evidence="1">
    <location>
        <begin position="3829"/>
        <end position="3854"/>
    </location>
</feature>
<feature type="compositionally biased region" description="Acidic residues" evidence="1">
    <location>
        <begin position="2224"/>
        <end position="2237"/>
    </location>
</feature>
<feature type="compositionally biased region" description="Low complexity" evidence="1">
    <location>
        <begin position="379"/>
        <end position="390"/>
    </location>
</feature>
<reference evidence="2" key="1">
    <citation type="submission" date="2021-01" db="EMBL/GenBank/DDBJ databases">
        <authorList>
            <person name="Corre E."/>
            <person name="Pelletier E."/>
            <person name="Niang G."/>
            <person name="Scheremetjew M."/>
            <person name="Finn R."/>
            <person name="Kale V."/>
            <person name="Holt S."/>
            <person name="Cochrane G."/>
            <person name="Meng A."/>
            <person name="Brown T."/>
            <person name="Cohen L."/>
        </authorList>
    </citation>
    <scope>NUCLEOTIDE SEQUENCE</scope>
    <source>
        <strain evidence="2">CCMP127</strain>
    </source>
</reference>
<feature type="compositionally biased region" description="Basic and acidic residues" evidence="1">
    <location>
        <begin position="1065"/>
        <end position="1075"/>
    </location>
</feature>
<feature type="compositionally biased region" description="Acidic residues" evidence="1">
    <location>
        <begin position="414"/>
        <end position="430"/>
    </location>
</feature>
<feature type="compositionally biased region" description="Low complexity" evidence="1">
    <location>
        <begin position="2639"/>
        <end position="2649"/>
    </location>
</feature>
<feature type="compositionally biased region" description="Low complexity" evidence="1">
    <location>
        <begin position="1249"/>
        <end position="1262"/>
    </location>
</feature>
<feature type="compositionally biased region" description="Basic and acidic residues" evidence="1">
    <location>
        <begin position="3367"/>
        <end position="3381"/>
    </location>
</feature>
<feature type="region of interest" description="Disordered" evidence="1">
    <location>
        <begin position="1131"/>
        <end position="1415"/>
    </location>
</feature>
<feature type="compositionally biased region" description="Acidic residues" evidence="1">
    <location>
        <begin position="1012"/>
        <end position="1026"/>
    </location>
</feature>
<dbReference type="EMBL" id="HBIM01008996">
    <property type="protein sequence ID" value="CAE0410075.1"/>
    <property type="molecule type" value="Transcribed_RNA"/>
</dbReference>
<gene>
    <name evidence="2" type="ORF">ACOF00016_LOCUS7623</name>
</gene>
<feature type="region of interest" description="Disordered" evidence="1">
    <location>
        <begin position="3154"/>
        <end position="3517"/>
    </location>
</feature>
<feature type="compositionally biased region" description="Acidic residues" evidence="1">
    <location>
        <begin position="330"/>
        <end position="339"/>
    </location>
</feature>
<feature type="compositionally biased region" description="Acidic residues" evidence="1">
    <location>
        <begin position="1930"/>
        <end position="1939"/>
    </location>
</feature>
<feature type="region of interest" description="Disordered" evidence="1">
    <location>
        <begin position="2008"/>
        <end position="2546"/>
    </location>
</feature>
<feature type="compositionally biased region" description="Basic and acidic residues" evidence="1">
    <location>
        <begin position="1700"/>
        <end position="1736"/>
    </location>
</feature>
<feature type="compositionally biased region" description="Basic and acidic residues" evidence="1">
    <location>
        <begin position="2576"/>
        <end position="2587"/>
    </location>
</feature>
<feature type="compositionally biased region" description="Polar residues" evidence="1">
    <location>
        <begin position="1406"/>
        <end position="1415"/>
    </location>
</feature>
<feature type="compositionally biased region" description="Basic residues" evidence="1">
    <location>
        <begin position="3584"/>
        <end position="3594"/>
    </location>
</feature>
<feature type="compositionally biased region" description="Basic and acidic residues" evidence="1">
    <location>
        <begin position="240"/>
        <end position="251"/>
    </location>
</feature>
<feature type="compositionally biased region" description="Basic residues" evidence="1">
    <location>
        <begin position="3382"/>
        <end position="3392"/>
    </location>
</feature>
<feature type="compositionally biased region" description="Acidic residues" evidence="1">
    <location>
        <begin position="3231"/>
        <end position="3258"/>
    </location>
</feature>
<feature type="compositionally biased region" description="Basic and acidic residues" evidence="1">
    <location>
        <begin position="523"/>
        <end position="535"/>
    </location>
</feature>
<feature type="compositionally biased region" description="Basic and acidic residues" evidence="1">
    <location>
        <begin position="1329"/>
        <end position="1340"/>
    </location>
</feature>
<feature type="compositionally biased region" description="Acidic residues" evidence="1">
    <location>
        <begin position="2042"/>
        <end position="2052"/>
    </location>
</feature>
<feature type="region of interest" description="Disordered" evidence="1">
    <location>
        <begin position="184"/>
        <end position="1116"/>
    </location>
</feature>
<feature type="compositionally biased region" description="Acidic residues" evidence="1">
    <location>
        <begin position="2319"/>
        <end position="2336"/>
    </location>
</feature>
<feature type="compositionally biased region" description="Low complexity" evidence="1">
    <location>
        <begin position="2282"/>
        <end position="2293"/>
    </location>
</feature>
<feature type="compositionally biased region" description="Basic and acidic residues" evidence="1">
    <location>
        <begin position="2133"/>
        <end position="2149"/>
    </location>
</feature>
<feature type="compositionally biased region" description="Polar residues" evidence="1">
    <location>
        <begin position="1613"/>
        <end position="1624"/>
    </location>
</feature>
<feature type="compositionally biased region" description="Basic and acidic residues" evidence="1">
    <location>
        <begin position="3606"/>
        <end position="3623"/>
    </location>
</feature>
<feature type="compositionally biased region" description="Polar residues" evidence="1">
    <location>
        <begin position="1670"/>
        <end position="1681"/>
    </location>
</feature>
<feature type="compositionally biased region" description="Acidic residues" evidence="1">
    <location>
        <begin position="2947"/>
        <end position="2966"/>
    </location>
</feature>
<feature type="compositionally biased region" description="Polar residues" evidence="1">
    <location>
        <begin position="1048"/>
        <end position="1061"/>
    </location>
</feature>
<feature type="compositionally biased region" description="Basic and acidic residues" evidence="1">
    <location>
        <begin position="1847"/>
        <end position="1870"/>
    </location>
</feature>
<feature type="compositionally biased region" description="Basic and acidic residues" evidence="1">
    <location>
        <begin position="2897"/>
        <end position="2929"/>
    </location>
</feature>
<sequence length="4080" mass="440108">MLKGWFGRKNAIQIKDDDEPEEDRPAGLGGFGSVGAFDTEPIRDPRVQEEEAAPAAAAPTKSLFSSFAFSASTNEKATAEEEKALAKKPASRKKVPRGHDNHDDDSSNNSYGSSSSSSEDSDAEKEDFLDDHSVDESTIAGPLFDESAYAVNDDTSVADSYVSGQEGTWRQQKANDFLSDFYADREEKKKKKKEKKEEIIASKNKGLASSSETTSLPPTGDDGFPAFPAPLEELSRPAPGRKEERQPEKTQSDAVPKRRLSTGAAPRRLSAGGAPKFASIPEDGEADDGFGTTFSSDNTDAKNAFEGAFGASNFDDVAPENEPHHKAMEDDSIQEDDGFTEYGENNPLDDSVAAVYHGEEEGDGASVSTDGRSRRTNKSSASHSTFSSRRASVESAATFADYEPRTASSIGPHEEDETEGDDEEDAAEGDDGSREHERESSDEEDGYGSESNQEVVSDEEKHEDEAEEEDETENESSLQVDGNKCDELDDSSAGFDESAFSGNFENTGRGLEADESVESEPESPTKEGNRLHEDINSLAKSPKTRKEHFSEDSDVSDPDEPEPVSNSPKLFGYLESSPQQTAFEDDEGSFDSTPSPPTRTSSGGQQLLGGNSEHSDPSDDEINHDRNVRSESKRSMKGNDEEISDLTPSRPSRKASVDPQHIVTGIVNSSSDGDSESHSGAESVSIAEDEAQETSESHELKDCKSVEEIDVSEILQDESDRDQSNEQLAQDDMHQDDSESCGHDATGNNNGNPVEMKDQSISKVAENMSLESEDESSSGNRDPVKVDDVDSSEEQSESMTPCNHSETNRQTEETAWEETNGNDIGRGDDDFLILGKVSASRDIDEGDGVGVVEPDHSDASSASSLVTPDPGALCERDHLNSSSSSVSPAVTPEAGESRHGDDDESSFFPPASSVGAGEDDDDSIDSAVDHENEARALDSSESHNEDGSFDSTTAHGDEAADPSDASEVPSDAELFAEGSSVDDGSVSNSSTNGGFEAPQGTLDNSRSGDISQAEEAEGSPEEEPVFDTELLPEERFSVETTTEKPDNETPTTPSFDSNSISCKPVRKDPYLRDNLIDFPDTESEQLWEETSQNAASTSNADEGPDDGPLARVQMGQDYQIACLDPETDKVVGESLNLNPKPDRVSEDPRAAAAGPLDSGSDLESESESSEIAEQSPLVGDETTKESQPTSVVYTPTSDPESESQVDDNLSSNEPKPHPMSEKLVQEDPRALASVVLVVGSDSESKWSETPTDGTATGEQTTTHIQRVPVLDSHDVSEPELLSESGEEDPTAGEETTQAFEPESNLIIEKSDNEDQVAESPTTEAAGVYEESKESDSDDRSASGTMEPDSTLSLQESDNEDQLAEISANEAVGTHNESKEPDSKDESASGTQLLGSGPKPNGLLLGNESTVQVDSELHGSSTALFIVEVRERGSPSESASDGSIPEEHLSRESRTDGSEHSEVDAPNSEHSSSTNPAAKNDKSYSEGNAILEYDPLSRVTLDVCDVDECHGGGSDDEPTGSVHDGCEKEEQVIPTIQSSLIHFGDINAPDTIPTLQSSIMYFGGDVCDSDVVPSMTTSLSHMGDIDVVDFDVMDDDLAEGVESSPPPLVENEPEFSSNTLENSTIAEERSESSEEKDDPDYTVTTVHATQVEDTMVAEASENDDQDCAKNMNESPPSSQLTLPQDHPSETNLQNDLLQVGDKQEGEVAEAEKVEKLFEENDTPHGSDRGAETDRTEDNEANSKQSTENNGDPSDAVLPIEANDPALTRNDNEDGSDQGAVNSDEVIDDEIRSIPEENESVTEQSGTEHSLFVGTQEDVSAHDGTKNSDDRGDLHTVDVGEAEGTTYSNDKEDSVNFDAREMVTEVDHEGSRSVEQADLSQAGSVSEKLSVDSGVPDRTVALNKNDPSDGSGIDDEQRVPADTNEIQSNENDLSDASDTAEDVALSSAGDLEENNQTEYNDNLGDAEVQVDYSVVSSVAEEGAYSADENDFSGDEKQHHLSDTNTVVVNETNQTDQENHLLSAGPMGDQSNHSSVAEEAVYSEYDGDLGSEDDDVSIRSGAINESSQSEDEDNLFGAEASDNRSEAIDNAEEAAAVAEEDGDHSVDSEADFTPENSRTENDDQLECASAAQEAMDTEKEESVGAEQEKDAFFDSEADFTSHRENPQSEKDSLWDTEAKEDSSESSSVAEEAAYSEMKVSIGAQEDGDGSFNSGADFAPFADTKQAEEDENLWGLEENDDPSGTSNVAEEADPSLDSGADFFVGFALKDQTDEEDNLQDTEEQNVASSGSSVAEEAAYSHDDSMVAQENIREDFGSDQENSQAEEDNLWDAGESDDSSVAEDLAYTQNDESRGVQQDNTKEDFGSDQENSQAGEDNLWDTREDPSGGSSLAEDEAYSQDPSGGSSVAEDAAYTQNDDSMGAQQENTEGDLGSDPENTQVEEENNLWGTGEKGDISGVSSAAEEAVFLNNNSLSGAEDDDISQPGEVEDGYGSSENSEEEPEEPGNSAIEPQPQPSEDTPENLEEEPEQASQSREMETNDAVVVDEEEDEEVRIAKEMALALTKNPGLTPDQLRAMVASKDSKEEVKEKNPKSSWGLSLFSGKRSELQEDPESEKRTSVANTVAQDTQKEEAEKQVEEEKPAVVKSSWSLFSSKRSESTASSVADDKKAADECTERTVEELKSVVVEERKTDPGDAKPKSSWGLFSSKKSESTSESPTKETNVGSEDAKSSDGKDANKTPEEKPMAEATKDKEPKPEDPKPKSSWGLFSSKKSESMSELPPKETNEAKEKLVENGGVKEDKVEEEKEPESDDSKPKSSWSLFSSKKSDSMSESATQETDTAEEKPVEEATEDKGPKPEDTKPKSSWSLFSSKKSDSMSEPATAETDMAAENDETSSSNGKSSDENDKTEEEKSVDEAKSSVVKDTKPETDAPKPKSSWGISLFSSKAKSEDQDETPNEDEVAKSDEEEEEGNKHEMSSNDAGHSSDTEEQDFAASQDDGDSTTRNENNGVAATDSEDTASSAGDEGKEDVVAGIAPLDVADHSKTAENSYSSGEQCEEEADEPLFDEVKSVGSEEPGPTEELDNEPWNTTTAAVLSAEADEPKAGEEELFGYGTDESESDNGDVGSVSSDFRDNELSKAMKLLNGDFDDESVLTEMEYKSPALPFTMADDASDEEGGEPVTADEDEDPSSSSEIVKAEKNLVDDPIKAKSAPDAGDDNLEGTADTTFDDKGADESEKEDSEEDSDDEDSDSDEEGEDSEEEEQPHQVIVKEAPLLRLENVTAQTRSMVPEKGSQKKGGWSSWLFGAEKEKKEAEEKAEKEKEEKEKAEKEKEEKEKEDETVEHVTDNGASVAAGEGAESPETDVAASPDKIPGEEKVEVKPEEKKKSKKEKKKAKKEKKEKGGLSSHFSKRQVRTFTRHGDEMSVGTMNLKAAQPKEEQQHVVIAHNTRVFDDNLDFSKEDRPWDKDAPNRSSAKAKLKQSELNADIAIDEGSEGSEGSDDSPDVGPTLDSLFGGDFDKQDGLEGLDGLDALSQADGISQAETTSLSILESALQKDKPAEVDFDDMWDTMSADVSTAMEYEKKQRENFRKKKEKKKSSARGGDDDDDDDEVKRLRLFEKHSEKDSKSKKGKKGKKSKKKESLSMEFLAAIREVFDEDEEGGSDDDDASSDESRGGRSHGSRMRNDDDYDDDKSEISMFIGAQQYMGNKRRGDGDADDLGSAGSDEEPSVAESDDGSYVDGRGSIDDDVSEAKSRRSHRSKTTRKTERSRRTSRTSRTSSSRSTRIKKKPAQVLQEELDRQQGGKLLSVSSLRQEMSDRRGTSVELLKKEFERQKREKAAKVERQQAPEESLIGKDLKGGFGEFGSRSGGFGSTSDPFISGAAFEASFSDLNATKSTNTDTTGLGGHLSRWEDKEMVSDLDDLQTVQAGDNPSGPSDGFDTFGPPAGIIDTLGPAIPSMPTDLLGGPSASKPKKKSSKKKLNGGFDATFDDMPMPMTTIAEFDDDDDNEMGLLASSNHGGGGDDDDMSYRSSRSTRSNRASGRFGLGLKAPKLKIGKFMPKKKKKEESVGQGFFDGDNDSNGLLG</sequence>
<proteinExistence type="predicted"/>
<feature type="compositionally biased region" description="Acidic residues" evidence="1">
    <location>
        <begin position="119"/>
        <end position="129"/>
    </location>
</feature>
<feature type="compositionally biased region" description="Acidic residues" evidence="1">
    <location>
        <begin position="3051"/>
        <end position="3061"/>
    </location>
</feature>
<feature type="compositionally biased region" description="Basic and acidic residues" evidence="1">
    <location>
        <begin position="731"/>
        <end position="742"/>
    </location>
</feature>
<feature type="compositionally biased region" description="Basic and acidic residues" evidence="1">
    <location>
        <begin position="3829"/>
        <end position="3853"/>
    </location>
</feature>
<feature type="compositionally biased region" description="Acidic residues" evidence="1">
    <location>
        <begin position="465"/>
        <end position="474"/>
    </location>
</feature>
<feature type="compositionally biased region" description="Basic and acidic residues" evidence="1">
    <location>
        <begin position="2767"/>
        <end position="2800"/>
    </location>
</feature>
<feature type="region of interest" description="Disordered" evidence="1">
    <location>
        <begin position="3888"/>
        <end position="4080"/>
    </location>
</feature>
<accession>A0A7S3P673</accession>
<feature type="compositionally biased region" description="Basic and acidic residues" evidence="1">
    <location>
        <begin position="2599"/>
        <end position="2613"/>
    </location>
</feature>
<feature type="compositionally biased region" description="Polar residues" evidence="1">
    <location>
        <begin position="2342"/>
        <end position="2354"/>
    </location>
</feature>
<feature type="region of interest" description="Disordered" evidence="1">
    <location>
        <begin position="1"/>
        <end position="59"/>
    </location>
</feature>
<feature type="compositionally biased region" description="Basic and acidic residues" evidence="1">
    <location>
        <begin position="927"/>
        <end position="946"/>
    </location>
</feature>